<protein>
    <submittedName>
        <fullName evidence="2">DUF2098 domain-containing protein</fullName>
    </submittedName>
</protein>
<comment type="caution">
    <text evidence="2">The sequence shown here is derived from an EMBL/GenBank/DDBJ whole genome shotgun (WGS) entry which is preliminary data.</text>
</comment>
<feature type="region of interest" description="Disordered" evidence="1">
    <location>
        <begin position="48"/>
        <end position="97"/>
    </location>
</feature>
<sequence>MLRFKEGDAVIYEKTGTRGNITRIVEMDGKTWAELDTTGLLYDENILEPAEERAAEEEPRPEGGKGKAKKEEASISEEQLKGGDMTIDTSGSCSGAG</sequence>
<proteinExistence type="predicted"/>
<gene>
    <name evidence="2" type="ORF">ENL91_00995</name>
</gene>
<dbReference type="Pfam" id="PF09871">
    <property type="entry name" value="DUF2098"/>
    <property type="match status" value="1"/>
</dbReference>
<evidence type="ECO:0000256" key="1">
    <source>
        <dbReference type="SAM" id="MobiDB-lite"/>
    </source>
</evidence>
<organism evidence="2">
    <name type="scientific">Candidatus Methanosuratincola petrocarbonis</name>
    <name type="common">ex Vanwonterghem et al. 2016</name>
    <dbReference type="NCBI Taxonomy" id="1867261"/>
    <lineage>
        <taxon>Archaea</taxon>
        <taxon>Thermoproteota</taxon>
        <taxon>Methanosuratincolia</taxon>
        <taxon>Candidatus Methanomethylicales</taxon>
        <taxon>Candidatus Methanomethylicaceae</taxon>
        <taxon>Candidatus Methanosuratincola (ex Vanwonterghem et al. 2016)</taxon>
    </lineage>
</organism>
<accession>A0A7J3UZR7</accession>
<feature type="compositionally biased region" description="Polar residues" evidence="1">
    <location>
        <begin position="87"/>
        <end position="97"/>
    </location>
</feature>
<reference evidence="2" key="1">
    <citation type="journal article" date="2020" name="mSystems">
        <title>Genome- and Community-Level Interaction Insights into Carbon Utilization and Element Cycling Functions of Hydrothermarchaeota in Hydrothermal Sediment.</title>
        <authorList>
            <person name="Zhou Z."/>
            <person name="Liu Y."/>
            <person name="Xu W."/>
            <person name="Pan J."/>
            <person name="Luo Z.H."/>
            <person name="Li M."/>
        </authorList>
    </citation>
    <scope>NUCLEOTIDE SEQUENCE [LARGE SCALE GENOMIC DNA]</scope>
    <source>
        <strain evidence="2">SpSt-1038</strain>
    </source>
</reference>
<feature type="compositionally biased region" description="Basic and acidic residues" evidence="1">
    <location>
        <begin position="50"/>
        <end position="81"/>
    </location>
</feature>
<dbReference type="AlphaFoldDB" id="A0A7J3UZR7"/>
<dbReference type="EMBL" id="DRVT01000011">
    <property type="protein sequence ID" value="HHI48730.1"/>
    <property type="molecule type" value="Genomic_DNA"/>
</dbReference>
<name>A0A7J3UZR7_9CREN</name>
<evidence type="ECO:0000313" key="2">
    <source>
        <dbReference type="EMBL" id="HHI48730.1"/>
    </source>
</evidence>
<dbReference type="InterPro" id="IPR019209">
    <property type="entry name" value="DUF2098"/>
</dbReference>